<dbReference type="InterPro" id="IPR039448">
    <property type="entry name" value="Beta_helix"/>
</dbReference>
<dbReference type="SUPFAM" id="SSF51126">
    <property type="entry name" value="Pectin lyase-like"/>
    <property type="match status" value="1"/>
</dbReference>
<dbReference type="Pfam" id="PF13229">
    <property type="entry name" value="Beta_helix"/>
    <property type="match status" value="1"/>
</dbReference>
<gene>
    <name evidence="2" type="ORF">GCM10010171_18290</name>
</gene>
<comment type="caution">
    <text evidence="2">The sequence shown here is derived from an EMBL/GenBank/DDBJ whole genome shotgun (WGS) entry which is preliminary data.</text>
</comment>
<sequence length="403" mass="42522">MSGCAESPFLPHRGVYTTVTNEAELRAALRNGGDISADLTVELSAPLEVSVPGTRVRGGRYRIESGPAWVGTVSDIELGELRIEGGRRGAPVYDKEQRLVHLVGTEAAPLAGVVVQDCRIGESRGDAVRLEWCVDSQVRGVVARGLLYAGVMVISGERVVVEGCTVTDAPLTPGVVNTYGIAVTDYANTEQARSRDCAVVGNTVSLIDWEGIDTHGGDGILVAGNTVQGCARGVALVVGNETRTTAPTRCTVTGNSISARGMRVAQREGIVLGGLPGRAASAVVSGNRIDGYRRPYLWGDYIGELVVSGNNHPMIPWSALDLTGSDFSEDPRDPLRYMVDGGEARLRGAVVGEGSYVGRIPSPHGRPLVATRVSDALVVFPDGAVRVSEEDVLPVVGTWRVRA</sequence>
<dbReference type="SMART" id="SM00710">
    <property type="entry name" value="PbH1"/>
    <property type="match status" value="7"/>
</dbReference>
<dbReference type="InterPro" id="IPR006626">
    <property type="entry name" value="PbH1"/>
</dbReference>
<dbReference type="InterPro" id="IPR012334">
    <property type="entry name" value="Pectin_lyas_fold"/>
</dbReference>
<evidence type="ECO:0000313" key="3">
    <source>
        <dbReference type="Proteomes" id="UP000660680"/>
    </source>
</evidence>
<dbReference type="Proteomes" id="UP000660680">
    <property type="component" value="Unassembled WGS sequence"/>
</dbReference>
<accession>A0A918LAI8</accession>
<dbReference type="EMBL" id="BMRB01000001">
    <property type="protein sequence ID" value="GGS25321.1"/>
    <property type="molecule type" value="Genomic_DNA"/>
</dbReference>
<reference evidence="2" key="1">
    <citation type="journal article" date="2014" name="Int. J. Syst. Evol. Microbiol.">
        <title>Complete genome sequence of Corynebacterium casei LMG S-19264T (=DSM 44701T), isolated from a smear-ripened cheese.</title>
        <authorList>
            <consortium name="US DOE Joint Genome Institute (JGI-PGF)"/>
            <person name="Walter F."/>
            <person name="Albersmeier A."/>
            <person name="Kalinowski J."/>
            <person name="Ruckert C."/>
        </authorList>
    </citation>
    <scope>NUCLEOTIDE SEQUENCE</scope>
    <source>
        <strain evidence="2">JCM 3276</strain>
    </source>
</reference>
<dbReference type="Gene3D" id="2.160.20.10">
    <property type="entry name" value="Single-stranded right-handed beta-helix, Pectin lyase-like"/>
    <property type="match status" value="1"/>
</dbReference>
<feature type="domain" description="Right handed beta helix" evidence="1">
    <location>
        <begin position="112"/>
        <end position="256"/>
    </location>
</feature>
<proteinExistence type="predicted"/>
<dbReference type="AlphaFoldDB" id="A0A918LAI8"/>
<evidence type="ECO:0000313" key="2">
    <source>
        <dbReference type="EMBL" id="GGS25321.1"/>
    </source>
</evidence>
<name>A0A918LAI8_9PSEU</name>
<keyword evidence="3" id="KW-1185">Reference proteome</keyword>
<organism evidence="2 3">
    <name type="scientific">Actinokineospora fastidiosa</name>
    <dbReference type="NCBI Taxonomy" id="1816"/>
    <lineage>
        <taxon>Bacteria</taxon>
        <taxon>Bacillati</taxon>
        <taxon>Actinomycetota</taxon>
        <taxon>Actinomycetes</taxon>
        <taxon>Pseudonocardiales</taxon>
        <taxon>Pseudonocardiaceae</taxon>
        <taxon>Actinokineospora</taxon>
    </lineage>
</organism>
<dbReference type="InterPro" id="IPR011050">
    <property type="entry name" value="Pectin_lyase_fold/virulence"/>
</dbReference>
<reference evidence="2" key="2">
    <citation type="submission" date="2020-09" db="EMBL/GenBank/DDBJ databases">
        <authorList>
            <person name="Sun Q."/>
            <person name="Ohkuma M."/>
        </authorList>
    </citation>
    <scope>NUCLEOTIDE SEQUENCE</scope>
    <source>
        <strain evidence="2">JCM 3276</strain>
    </source>
</reference>
<evidence type="ECO:0000259" key="1">
    <source>
        <dbReference type="Pfam" id="PF13229"/>
    </source>
</evidence>
<protein>
    <recommendedName>
        <fullName evidence="1">Right handed beta helix domain-containing protein</fullName>
    </recommendedName>
</protein>